<evidence type="ECO:0000259" key="4">
    <source>
        <dbReference type="PROSITE" id="PS51379"/>
    </source>
</evidence>
<evidence type="ECO:0000256" key="1">
    <source>
        <dbReference type="ARBA" id="ARBA00022723"/>
    </source>
</evidence>
<accession>A0A564W6Z2</accession>
<dbReference type="AlphaFoldDB" id="A0A564W6Z2"/>
<keyword evidence="1" id="KW-0479">Metal-binding</keyword>
<evidence type="ECO:0000256" key="2">
    <source>
        <dbReference type="ARBA" id="ARBA00023004"/>
    </source>
</evidence>
<organism evidence="5 6">
    <name type="scientific">Blautia luti</name>
    <dbReference type="NCBI Taxonomy" id="89014"/>
    <lineage>
        <taxon>Bacteria</taxon>
        <taxon>Bacillati</taxon>
        <taxon>Bacillota</taxon>
        <taxon>Clostridia</taxon>
        <taxon>Lachnospirales</taxon>
        <taxon>Lachnospiraceae</taxon>
        <taxon>Blautia</taxon>
    </lineage>
</organism>
<name>A0A564W6Z2_9FIRM</name>
<dbReference type="InterPro" id="IPR017896">
    <property type="entry name" value="4Fe4S_Fe-S-bd"/>
</dbReference>
<dbReference type="RefSeq" id="WP_144095446.1">
    <property type="nucleotide sequence ID" value="NZ_CABHMX010000010.1"/>
</dbReference>
<proteinExistence type="predicted"/>
<dbReference type="Proteomes" id="UP000408482">
    <property type="component" value="Unassembled WGS sequence"/>
</dbReference>
<dbReference type="Gene3D" id="3.30.70.20">
    <property type="match status" value="2"/>
</dbReference>
<dbReference type="SUPFAM" id="SSF54862">
    <property type="entry name" value="4Fe-4S ferredoxins"/>
    <property type="match status" value="1"/>
</dbReference>
<evidence type="ECO:0000256" key="3">
    <source>
        <dbReference type="ARBA" id="ARBA00023014"/>
    </source>
</evidence>
<dbReference type="PROSITE" id="PS00198">
    <property type="entry name" value="4FE4S_FER_1"/>
    <property type="match status" value="2"/>
</dbReference>
<keyword evidence="6" id="KW-1185">Reference proteome</keyword>
<feature type="domain" description="4Fe-4S ferredoxin-type" evidence="4">
    <location>
        <begin position="7"/>
        <end position="36"/>
    </location>
</feature>
<dbReference type="GO" id="GO:0046872">
    <property type="term" value="F:metal ion binding"/>
    <property type="evidence" value="ECO:0007669"/>
    <property type="project" value="UniProtKB-KW"/>
</dbReference>
<dbReference type="PROSITE" id="PS51379">
    <property type="entry name" value="4FE4S_FER_2"/>
    <property type="match status" value="2"/>
</dbReference>
<dbReference type="InterPro" id="IPR052977">
    <property type="entry name" value="Polyferredoxin-like_ET"/>
</dbReference>
<dbReference type="Pfam" id="PF12838">
    <property type="entry name" value="Fer4_7"/>
    <property type="match status" value="1"/>
</dbReference>
<reference evidence="5 6" key="1">
    <citation type="submission" date="2019-07" db="EMBL/GenBank/DDBJ databases">
        <authorList>
            <person name="Hibberd C M."/>
            <person name="Gehrig L. J."/>
            <person name="Chang H.-W."/>
            <person name="Venkatesh S."/>
        </authorList>
    </citation>
    <scope>NUCLEOTIDE SEQUENCE [LARGE SCALE GENOMIC DNA]</scope>
    <source>
        <strain evidence="5">Blautia_luti_SSTS_Bg7063</strain>
    </source>
</reference>
<dbReference type="GO" id="GO:0051536">
    <property type="term" value="F:iron-sulfur cluster binding"/>
    <property type="evidence" value="ECO:0007669"/>
    <property type="project" value="UniProtKB-KW"/>
</dbReference>
<sequence length="70" mass="7852">MGKENKEKLYINPKRCKGCGYCINACPQGALSVSDFVNEKGYNTVQVDEAKCVACGMCYRVCPDYVFELR</sequence>
<gene>
    <name evidence="5" type="primary">bssD</name>
    <name evidence="5" type="ORF">RSSSTS7063_01282</name>
</gene>
<keyword evidence="2" id="KW-0408">Iron</keyword>
<dbReference type="PANTHER" id="PTHR43193:SF2">
    <property type="entry name" value="POLYFERREDOXIN PROTEIN FWDF"/>
    <property type="match status" value="1"/>
</dbReference>
<dbReference type="EC" id="1.97.1.-" evidence="5"/>
<evidence type="ECO:0000313" key="6">
    <source>
        <dbReference type="Proteomes" id="UP000408482"/>
    </source>
</evidence>
<dbReference type="GO" id="GO:0016491">
    <property type="term" value="F:oxidoreductase activity"/>
    <property type="evidence" value="ECO:0007669"/>
    <property type="project" value="UniProtKB-KW"/>
</dbReference>
<protein>
    <submittedName>
        <fullName evidence="5">Benzylsuccinate synthase activating enzyme</fullName>
        <ecNumber evidence="5">1.97.1.-</ecNumber>
    </submittedName>
</protein>
<dbReference type="PANTHER" id="PTHR43193">
    <property type="match status" value="1"/>
</dbReference>
<dbReference type="InterPro" id="IPR017900">
    <property type="entry name" value="4Fe4S_Fe_S_CS"/>
</dbReference>
<keyword evidence="3" id="KW-0411">Iron-sulfur</keyword>
<dbReference type="EMBL" id="CABHNW010000166">
    <property type="protein sequence ID" value="VUX40671.1"/>
    <property type="molecule type" value="Genomic_DNA"/>
</dbReference>
<evidence type="ECO:0000313" key="5">
    <source>
        <dbReference type="EMBL" id="VUX40671.1"/>
    </source>
</evidence>
<feature type="domain" description="4Fe-4S ferredoxin-type" evidence="4">
    <location>
        <begin position="43"/>
        <end position="70"/>
    </location>
</feature>
<keyword evidence="5" id="KW-0560">Oxidoreductase</keyword>